<dbReference type="STRING" id="218672.SAMN04489759_10590"/>
<dbReference type="AlphaFoldDB" id="A0A1G7S4X4"/>
<reference evidence="3" key="1">
    <citation type="submission" date="2016-10" db="EMBL/GenBank/DDBJ databases">
        <authorList>
            <person name="Varghese N."/>
            <person name="Submissions S."/>
        </authorList>
    </citation>
    <scope>NUCLEOTIDE SEQUENCE [LARGE SCALE GENOMIC DNA]</scope>
    <source>
        <strain evidence="3">DSM 16477</strain>
    </source>
</reference>
<protein>
    <submittedName>
        <fullName evidence="2">AAA domain-containing protein</fullName>
    </submittedName>
</protein>
<feature type="domain" description="ORC1/DEAH AAA+ ATPase" evidence="1">
    <location>
        <begin position="28"/>
        <end position="143"/>
    </location>
</feature>
<dbReference type="GO" id="GO:0016887">
    <property type="term" value="F:ATP hydrolysis activity"/>
    <property type="evidence" value="ECO:0007669"/>
    <property type="project" value="InterPro"/>
</dbReference>
<evidence type="ECO:0000313" key="3">
    <source>
        <dbReference type="Proteomes" id="UP000199399"/>
    </source>
</evidence>
<dbReference type="InterPro" id="IPR052026">
    <property type="entry name" value="ExeA_AAA_ATPase_DNA-bind"/>
</dbReference>
<keyword evidence="3" id="KW-1185">Reference proteome</keyword>
<gene>
    <name evidence="2" type="ORF">SAMN04489759_10590</name>
</gene>
<dbReference type="RefSeq" id="WP_093742107.1">
    <property type="nucleotide sequence ID" value="NZ_FNBP01000005.1"/>
</dbReference>
<proteinExistence type="predicted"/>
<dbReference type="Gene3D" id="3.40.50.300">
    <property type="entry name" value="P-loop containing nucleotide triphosphate hydrolases"/>
    <property type="match status" value="1"/>
</dbReference>
<dbReference type="EMBL" id="FNBP01000005">
    <property type="protein sequence ID" value="SDG18031.1"/>
    <property type="molecule type" value="Genomic_DNA"/>
</dbReference>
<organism evidence="2 3">
    <name type="scientific">Sulfitobacter delicatus</name>
    <dbReference type="NCBI Taxonomy" id="218672"/>
    <lineage>
        <taxon>Bacteria</taxon>
        <taxon>Pseudomonadati</taxon>
        <taxon>Pseudomonadota</taxon>
        <taxon>Alphaproteobacteria</taxon>
        <taxon>Rhodobacterales</taxon>
        <taxon>Roseobacteraceae</taxon>
        <taxon>Sulfitobacter</taxon>
    </lineage>
</organism>
<dbReference type="PANTHER" id="PTHR35894">
    <property type="entry name" value="GENERAL SECRETION PATHWAY PROTEIN A-RELATED"/>
    <property type="match status" value="1"/>
</dbReference>
<dbReference type="InterPro" id="IPR049945">
    <property type="entry name" value="AAA_22"/>
</dbReference>
<sequence>MSDFIKTAQAEQAFEMCRTVLKARPYSKIGQITGDPGTGKSTLTNWLADEFEGVRVECWMDMGDKALLEEIAMGLNARGASLDVSGTAPTLFRKIKGECAGKLIIIDEANQLKWATLEKLRGLSDIGGAGLILAGTDILAKRLIEARVRVYLAQLRQRIGAKKVLMKPITDDAELAAYVIAPRFGQVTKGTAKRFRILTQGQWRSALELADACERLMSNEGITKIDERVVETAAAWMAGRS</sequence>
<dbReference type="SUPFAM" id="SSF52540">
    <property type="entry name" value="P-loop containing nucleoside triphosphate hydrolases"/>
    <property type="match status" value="1"/>
</dbReference>
<evidence type="ECO:0000259" key="1">
    <source>
        <dbReference type="Pfam" id="PF13401"/>
    </source>
</evidence>
<dbReference type="InterPro" id="IPR027417">
    <property type="entry name" value="P-loop_NTPase"/>
</dbReference>
<evidence type="ECO:0000313" key="2">
    <source>
        <dbReference type="EMBL" id="SDG18031.1"/>
    </source>
</evidence>
<dbReference type="PANTHER" id="PTHR35894:SF5">
    <property type="entry name" value="MU-LIKE PROPHAGE FLUMU DNA TRANSPOSITION PROTEIN B"/>
    <property type="match status" value="1"/>
</dbReference>
<dbReference type="Proteomes" id="UP000199399">
    <property type="component" value="Unassembled WGS sequence"/>
</dbReference>
<name>A0A1G7S4X4_9RHOB</name>
<dbReference type="Pfam" id="PF13401">
    <property type="entry name" value="AAA_22"/>
    <property type="match status" value="1"/>
</dbReference>
<dbReference type="OrthoDB" id="7828921at2"/>
<accession>A0A1G7S4X4</accession>